<feature type="domain" description="Integral membrane bound transporter" evidence="8">
    <location>
        <begin position="696"/>
        <end position="818"/>
    </location>
</feature>
<organism evidence="9 10">
    <name type="scientific">Zalerion maritima</name>
    <dbReference type="NCBI Taxonomy" id="339359"/>
    <lineage>
        <taxon>Eukaryota</taxon>
        <taxon>Fungi</taxon>
        <taxon>Dikarya</taxon>
        <taxon>Ascomycota</taxon>
        <taxon>Pezizomycotina</taxon>
        <taxon>Sordariomycetes</taxon>
        <taxon>Lulworthiomycetidae</taxon>
        <taxon>Lulworthiales</taxon>
        <taxon>Lulworthiaceae</taxon>
        <taxon>Zalerion</taxon>
    </lineage>
</organism>
<feature type="compositionally biased region" description="Pro residues" evidence="5">
    <location>
        <begin position="1483"/>
        <end position="1492"/>
    </location>
</feature>
<feature type="compositionally biased region" description="Low complexity" evidence="5">
    <location>
        <begin position="1587"/>
        <end position="1599"/>
    </location>
</feature>
<feature type="domain" description="Putative ER transporter 6TM N-terminal" evidence="7">
    <location>
        <begin position="123"/>
        <end position="296"/>
    </location>
</feature>
<feature type="region of interest" description="Disordered" evidence="5">
    <location>
        <begin position="1128"/>
        <end position="1209"/>
    </location>
</feature>
<sequence>MIVQAVPEASQGSLVAACGRQFEALLSALRTNNLGRRVLKNTIATTITMIISVIPAVIRVFGPSTFLSPMTTVFAHPGQRLGMMVESQIMILVGTTLGMMWGLLGLYLSNFVFDEGNNPGAYSIRAVFLVLAILFHGYIRSSSPRLFNFVLYALVVSTLLLTKAPVEITPSLVTTFFYPILAANAVIIPVNVIIFPETASSFIGKSAIQSLFDTVNAMRDAGDWFIEEATGEDQFGRKSSAVSISAVQAAKLANLTERKAKLRMTLAACKKAQAECNFELSYSVLPPRYLKPVSTTGMTSLVQSTIALIGACESKYALVGDTQGNQPEEVGPLFAQNPCDAIPEEDENGRPRAPLAKTPSGDRPNPPKPHPKSKVAKPDIAEKLKLVKPTREVESGDAEILELILIPVRKPITDLKLEIDKAIDVVSAALSYSYDIRKLPSGWVPPDGLRPEEIDIRIELFDEAIDTFDQTSADALASAAALEDLESPDVDIMPRMETFLISSFLLSLRQAAMHAMIMLRHSRTLVEKRAARHDKRRFYFPRKIIWRKWLASGGEEDNSALPENARKGARRGVERRSRVVDDDSDTSDEEEFADEGPLLGSDKMDVEAAYIETVASIDLDEKEARKYEKRKEAKKEDKIRRRAYGPKPGSIAWFRDKTANLFEGITDDENLAYAMKMATALILVTWPAFVDTWKPWYSDVRGVWAPLQLIMVFEVSIGTSFWVFFVRLFGVITGCLWGFLAYQIGQGNPYVLCIICMLGVVPGAYVQVGTRYVKAGMIGIISMAVVALVSYSKDTAAWEIFVQRLVAFIIGGTFAMMVEITLYPVRARDRLVECLSSCLSQMSNMQAAIAVGVDDPRNMDLHSPLLYNRFRDAKDKAQSALAAAETFLPFCLSEPRLKGSFKMIAPVYREIIYVLHQIIDRMDNMLALRKAYGTSVLEELNEVIFAHRRNVAAAVTLTFFAVNEALVTRMPLPQFLPSSRLAQLRLVNKVRHSLMEKSSSSQNVAPLVMTTVTSWDMGEGGGHGQQLELSKDMVTSVTQQKFLAWNAAAAGQIELIEYLEELVDLAKLLVGVNAFKSGMLERPSYVEYVKRLREKELAAAKGEAVEKAKETGADAEEMIQAVENVDADARNPSLAPPGPGRLSRIGTGMRRSSSFTSGPDGGGMKRRFTFAPGPAGAGAAGRSRSGSLGPGAASARDATSPDPSVYDVGESFRSRFNAGRLEKRSTRLTRQGSSYVRRPYWEEEGAAGGSGHHHAFREEDEDEENAAQAAAAGRSGGGRLGVPSPAGSAAGSRSRGETPSGEFRRSRSLSRGGRSSERKPSGEFPSLGAPTGMGLPPGLRRGRRSSERDRRRGGGGGEQPQPQTQQQNRQPLVVDGPGQAASDFDPRASAATAGAGAGPSAGSGTPRDDIPISLRRVRTRMEERSVERRRRLTLLQPAGEASTAGSFSGPSGSGAPETPMGGGHSRTRRAGLRPPQSQQPQRPQQPPPPAPGAPRRSTMRRPRGEFVPGPVQSRPTFGPAARMSATGPGQQGSRPRTAPPRPQGMQTGMAEQQMSGGNGGGAGAGAGAAGGDTISPTTPPLPPPAGAAPGASSSGPGPR</sequence>
<feature type="compositionally biased region" description="Acidic residues" evidence="5">
    <location>
        <begin position="582"/>
        <end position="594"/>
    </location>
</feature>
<dbReference type="InterPro" id="IPR023244">
    <property type="entry name" value="Brefeldin_A-sensitivity_4"/>
</dbReference>
<feature type="transmembrane region" description="Helical" evidence="6">
    <location>
        <begin position="804"/>
        <end position="825"/>
    </location>
</feature>
<evidence type="ECO:0000256" key="5">
    <source>
        <dbReference type="SAM" id="MobiDB-lite"/>
    </source>
</evidence>
<evidence type="ECO:0000313" key="10">
    <source>
        <dbReference type="Proteomes" id="UP001201980"/>
    </source>
</evidence>
<feature type="transmembrane region" description="Helical" evidence="6">
    <location>
        <begin position="772"/>
        <end position="792"/>
    </location>
</feature>
<feature type="transmembrane region" description="Helical" evidence="6">
    <location>
        <begin position="709"/>
        <end position="742"/>
    </location>
</feature>
<dbReference type="PRINTS" id="PR02047">
    <property type="entry name" value="BREFELDNASP4"/>
</dbReference>
<feature type="region of interest" description="Disordered" evidence="5">
    <location>
        <begin position="1244"/>
        <end position="1599"/>
    </location>
</feature>
<dbReference type="GO" id="GO:0016020">
    <property type="term" value="C:membrane"/>
    <property type="evidence" value="ECO:0007669"/>
    <property type="project" value="UniProtKB-SubCell"/>
</dbReference>
<evidence type="ECO:0000256" key="6">
    <source>
        <dbReference type="SAM" id="Phobius"/>
    </source>
</evidence>
<feature type="transmembrane region" description="Helical" evidence="6">
    <location>
        <begin position="671"/>
        <end position="689"/>
    </location>
</feature>
<dbReference type="EMBL" id="JAKWBI020000055">
    <property type="protein sequence ID" value="KAJ2904372.1"/>
    <property type="molecule type" value="Genomic_DNA"/>
</dbReference>
<dbReference type="Proteomes" id="UP001201980">
    <property type="component" value="Unassembled WGS sequence"/>
</dbReference>
<keyword evidence="4 6" id="KW-0472">Membrane</keyword>
<evidence type="ECO:0000256" key="2">
    <source>
        <dbReference type="ARBA" id="ARBA00022692"/>
    </source>
</evidence>
<evidence type="ECO:0000259" key="7">
    <source>
        <dbReference type="Pfam" id="PF10337"/>
    </source>
</evidence>
<feature type="transmembrane region" description="Helical" evidence="6">
    <location>
        <begin position="176"/>
        <end position="195"/>
    </location>
</feature>
<feature type="domain" description="Putative ER transporter 6TM N-terminal" evidence="7">
    <location>
        <begin position="37"/>
        <end position="114"/>
    </location>
</feature>
<dbReference type="InterPro" id="IPR018823">
    <property type="entry name" value="ArAE_2_N"/>
</dbReference>
<evidence type="ECO:0000259" key="8">
    <source>
        <dbReference type="Pfam" id="PF13515"/>
    </source>
</evidence>
<gene>
    <name evidence="9" type="ORF">MKZ38_008157</name>
</gene>
<feature type="transmembrane region" description="Helical" evidence="6">
    <location>
        <begin position="42"/>
        <end position="61"/>
    </location>
</feature>
<accession>A0AAD5RUB3</accession>
<evidence type="ECO:0000256" key="3">
    <source>
        <dbReference type="ARBA" id="ARBA00022989"/>
    </source>
</evidence>
<comment type="subcellular location">
    <subcellularLocation>
        <location evidence="1">Membrane</location>
        <topology evidence="1">Multi-pass membrane protein</topology>
    </subcellularLocation>
</comment>
<keyword evidence="10" id="KW-1185">Reference proteome</keyword>
<protein>
    <recommendedName>
        <fullName evidence="11">ER transporter 6TM N-terminal domain-containing protein</fullName>
    </recommendedName>
</protein>
<evidence type="ECO:0000256" key="4">
    <source>
        <dbReference type="ARBA" id="ARBA00023136"/>
    </source>
</evidence>
<reference evidence="9" key="1">
    <citation type="submission" date="2022-07" db="EMBL/GenBank/DDBJ databases">
        <title>Draft genome sequence of Zalerion maritima ATCC 34329, a (micro)plastics degrading marine fungus.</title>
        <authorList>
            <person name="Paco A."/>
            <person name="Goncalves M.F.M."/>
            <person name="Rocha-Santos T.A.P."/>
            <person name="Alves A."/>
        </authorList>
    </citation>
    <scope>NUCLEOTIDE SEQUENCE</scope>
    <source>
        <strain evidence="9">ATCC 34329</strain>
    </source>
</reference>
<evidence type="ECO:0008006" key="11">
    <source>
        <dbReference type="Google" id="ProtNLM"/>
    </source>
</evidence>
<feature type="compositionally biased region" description="Low complexity" evidence="5">
    <location>
        <begin position="1330"/>
        <end position="1339"/>
    </location>
</feature>
<name>A0AAD5RUB3_9PEZI</name>
<keyword evidence="2 6" id="KW-0812">Transmembrane</keyword>
<dbReference type="InterPro" id="IPR049453">
    <property type="entry name" value="Memb_transporter_dom"/>
</dbReference>
<feature type="transmembrane region" description="Helical" evidence="6">
    <location>
        <begin position="120"/>
        <end position="139"/>
    </location>
</feature>
<feature type="compositionally biased region" description="Low complexity" evidence="5">
    <location>
        <begin position="1359"/>
        <end position="1371"/>
    </location>
</feature>
<feature type="compositionally biased region" description="Polar residues" evidence="5">
    <location>
        <begin position="1544"/>
        <end position="1555"/>
    </location>
</feature>
<evidence type="ECO:0000313" key="9">
    <source>
        <dbReference type="EMBL" id="KAJ2904372.1"/>
    </source>
</evidence>
<feature type="compositionally biased region" description="Low complexity" evidence="5">
    <location>
        <begin position="1180"/>
        <end position="1196"/>
    </location>
</feature>
<feature type="region of interest" description="Disordered" evidence="5">
    <location>
        <begin position="327"/>
        <end position="378"/>
    </location>
</feature>
<feature type="transmembrane region" description="Helical" evidence="6">
    <location>
        <begin position="89"/>
        <end position="108"/>
    </location>
</feature>
<feature type="compositionally biased region" description="Pro residues" evidence="5">
    <location>
        <begin position="1577"/>
        <end position="1586"/>
    </location>
</feature>
<feature type="compositionally biased region" description="Low complexity" evidence="5">
    <location>
        <begin position="1441"/>
        <end position="1455"/>
    </location>
</feature>
<feature type="compositionally biased region" description="Low complexity" evidence="5">
    <location>
        <begin position="1473"/>
        <end position="1482"/>
    </location>
</feature>
<dbReference type="Pfam" id="PF10337">
    <property type="entry name" value="ArAE_2_N"/>
    <property type="match status" value="2"/>
</dbReference>
<dbReference type="Pfam" id="PF13515">
    <property type="entry name" value="FUSC_2"/>
    <property type="match status" value="1"/>
</dbReference>
<evidence type="ECO:0000256" key="1">
    <source>
        <dbReference type="ARBA" id="ARBA00004141"/>
    </source>
</evidence>
<feature type="compositionally biased region" description="Basic and acidic residues" evidence="5">
    <location>
        <begin position="571"/>
        <end position="581"/>
    </location>
</feature>
<dbReference type="PANTHER" id="PTHR37994:SF4">
    <property type="entry name" value="ER TRANSPORTER 6TM N-TERMINAL DOMAIN-CONTAINING PROTEIN-RELATED"/>
    <property type="match status" value="1"/>
</dbReference>
<dbReference type="PANTHER" id="PTHR37994">
    <property type="entry name" value="ARAE_2_N DOMAIN-CONTAINING PROTEIN-RELATED"/>
    <property type="match status" value="1"/>
</dbReference>
<feature type="region of interest" description="Disordered" evidence="5">
    <location>
        <begin position="555"/>
        <end position="599"/>
    </location>
</feature>
<feature type="transmembrane region" description="Helical" evidence="6">
    <location>
        <begin position="146"/>
        <end position="164"/>
    </location>
</feature>
<feature type="transmembrane region" description="Helical" evidence="6">
    <location>
        <begin position="749"/>
        <end position="766"/>
    </location>
</feature>
<feature type="compositionally biased region" description="Low complexity" evidence="5">
    <location>
        <begin position="1283"/>
        <end position="1293"/>
    </location>
</feature>
<comment type="caution">
    <text evidence="9">The sequence shown here is derived from an EMBL/GenBank/DDBJ whole genome shotgun (WGS) entry which is preliminary data.</text>
</comment>
<feature type="compositionally biased region" description="Gly residues" evidence="5">
    <location>
        <begin position="1556"/>
        <end position="1570"/>
    </location>
</feature>
<proteinExistence type="predicted"/>
<keyword evidence="3 6" id="KW-1133">Transmembrane helix</keyword>